<organism evidence="1 2">
    <name type="scientific">Clathrospora elynae</name>
    <dbReference type="NCBI Taxonomy" id="706981"/>
    <lineage>
        <taxon>Eukaryota</taxon>
        <taxon>Fungi</taxon>
        <taxon>Dikarya</taxon>
        <taxon>Ascomycota</taxon>
        <taxon>Pezizomycotina</taxon>
        <taxon>Dothideomycetes</taxon>
        <taxon>Pleosporomycetidae</taxon>
        <taxon>Pleosporales</taxon>
        <taxon>Diademaceae</taxon>
        <taxon>Clathrospora</taxon>
    </lineage>
</organism>
<dbReference type="EMBL" id="ML976005">
    <property type="protein sequence ID" value="KAF1946045.1"/>
    <property type="molecule type" value="Genomic_DNA"/>
</dbReference>
<dbReference type="OrthoDB" id="10266980at2759"/>
<protein>
    <submittedName>
        <fullName evidence="1">Cytosine deaminase protein-like protein</fullName>
    </submittedName>
</protein>
<evidence type="ECO:0000313" key="1">
    <source>
        <dbReference type="EMBL" id="KAF1946045.1"/>
    </source>
</evidence>
<dbReference type="PANTHER" id="PTHR32027">
    <property type="entry name" value="CYTOSINE DEAMINASE"/>
    <property type="match status" value="1"/>
</dbReference>
<dbReference type="SUPFAM" id="SSF51338">
    <property type="entry name" value="Composite domain of metallo-dependent hydrolases"/>
    <property type="match status" value="1"/>
</dbReference>
<dbReference type="AlphaFoldDB" id="A0A6A5SZE3"/>
<dbReference type="Proteomes" id="UP000800038">
    <property type="component" value="Unassembled WGS sequence"/>
</dbReference>
<dbReference type="SUPFAM" id="SSF51556">
    <property type="entry name" value="Metallo-dependent hydrolases"/>
    <property type="match status" value="1"/>
</dbReference>
<proteinExistence type="predicted"/>
<name>A0A6A5SZE3_9PLEO</name>
<gene>
    <name evidence="1" type="ORF">EJ02DRAFT_450826</name>
</gene>
<dbReference type="Gene3D" id="3.20.20.140">
    <property type="entry name" value="Metal-dependent hydrolases"/>
    <property type="match status" value="1"/>
</dbReference>
<dbReference type="InterPro" id="IPR011059">
    <property type="entry name" value="Metal-dep_hydrolase_composite"/>
</dbReference>
<dbReference type="InterPro" id="IPR052349">
    <property type="entry name" value="Metallo-hydrolase_Enzymes"/>
</dbReference>
<keyword evidence="2" id="KW-1185">Reference proteome</keyword>
<reference evidence="1" key="1">
    <citation type="journal article" date="2020" name="Stud. Mycol.">
        <title>101 Dothideomycetes genomes: a test case for predicting lifestyles and emergence of pathogens.</title>
        <authorList>
            <person name="Haridas S."/>
            <person name="Albert R."/>
            <person name="Binder M."/>
            <person name="Bloem J."/>
            <person name="Labutti K."/>
            <person name="Salamov A."/>
            <person name="Andreopoulos B."/>
            <person name="Baker S."/>
            <person name="Barry K."/>
            <person name="Bills G."/>
            <person name="Bluhm B."/>
            <person name="Cannon C."/>
            <person name="Castanera R."/>
            <person name="Culley D."/>
            <person name="Daum C."/>
            <person name="Ezra D."/>
            <person name="Gonzalez J."/>
            <person name="Henrissat B."/>
            <person name="Kuo A."/>
            <person name="Liang C."/>
            <person name="Lipzen A."/>
            <person name="Lutzoni F."/>
            <person name="Magnuson J."/>
            <person name="Mondo S."/>
            <person name="Nolan M."/>
            <person name="Ohm R."/>
            <person name="Pangilinan J."/>
            <person name="Park H.-J."/>
            <person name="Ramirez L."/>
            <person name="Alfaro M."/>
            <person name="Sun H."/>
            <person name="Tritt A."/>
            <person name="Yoshinaga Y."/>
            <person name="Zwiers L.-H."/>
            <person name="Turgeon B."/>
            <person name="Goodwin S."/>
            <person name="Spatafora J."/>
            <person name="Crous P."/>
            <person name="Grigoriev I."/>
        </authorList>
    </citation>
    <scope>NUCLEOTIDE SEQUENCE</scope>
    <source>
        <strain evidence="1">CBS 161.51</strain>
    </source>
</reference>
<dbReference type="PANTHER" id="PTHR32027:SF0">
    <property type="entry name" value="CYTOSINE DEAMINASE"/>
    <property type="match status" value="1"/>
</dbReference>
<dbReference type="InterPro" id="IPR032466">
    <property type="entry name" value="Metal_Hydrolase"/>
</dbReference>
<dbReference type="Gene3D" id="2.30.40.10">
    <property type="entry name" value="Urease, subunit C, domain 1"/>
    <property type="match status" value="1"/>
</dbReference>
<sequence>MLKKITNVRIPHEPSSSLWDIAIQDGRIVSVDPHDSSANDHAADTLDGGNRLIAPSLCHAHIHLDKCFLLQDPKFSDLQIENGDFKEAMEMTGEAKSRFEEDDLLRRGRQLIEESIQHGVTAMRAFVEVDGVVQLKCLHAGLKLKEEFKERCEIQICAFAQLSLFSGQDAGAEVRKLMTNAASYEEVEVLGSTPYVEDSLPKSKENVQWITQLSLQHQKHLDLHLDYFLDSHKQPLIWDTLTVLREQHWQEKANNKQITLGHCTRLTLFQKEDWARLRQEVAGLPVFFVGLPTSDLFMMRSPEKVRGTLPVIEMIYEYGFDAAIAVNNVGNAFTPYGNCDPLSIASLGVGLYQAGTKKEAETLYVRTLLTVPPAPLNAIMQETVSSRAKAAIGCESTSLGLVPEQPADFVLFDNIESGWRCRKSVVEVVYDAGYRRQTVYRGRPTAGVR</sequence>
<accession>A0A6A5SZE3</accession>
<dbReference type="GO" id="GO:0016814">
    <property type="term" value="F:hydrolase activity, acting on carbon-nitrogen (but not peptide) bonds, in cyclic amidines"/>
    <property type="evidence" value="ECO:0007669"/>
    <property type="project" value="TreeGrafter"/>
</dbReference>
<evidence type="ECO:0000313" key="2">
    <source>
        <dbReference type="Proteomes" id="UP000800038"/>
    </source>
</evidence>